<comment type="similarity">
    <text evidence="1">Belongs to the isochorismatase family.</text>
</comment>
<dbReference type="RefSeq" id="WP_021257656.1">
    <property type="nucleotide sequence ID" value="NZ_ATMT01000001.1"/>
</dbReference>
<evidence type="ECO:0000313" key="5">
    <source>
        <dbReference type="Proteomes" id="UP000015344"/>
    </source>
</evidence>
<dbReference type="GO" id="GO:0016787">
    <property type="term" value="F:hydrolase activity"/>
    <property type="evidence" value="ECO:0007669"/>
    <property type="project" value="UniProtKB-KW"/>
</dbReference>
<organism evidence="4 5">
    <name type="scientific">Paenibacillus alvei TS-15</name>
    <dbReference type="NCBI Taxonomy" id="1117108"/>
    <lineage>
        <taxon>Bacteria</taxon>
        <taxon>Bacillati</taxon>
        <taxon>Bacillota</taxon>
        <taxon>Bacilli</taxon>
        <taxon>Bacillales</taxon>
        <taxon>Paenibacillaceae</taxon>
        <taxon>Paenibacillus</taxon>
    </lineage>
</organism>
<accession>S9SU07</accession>
<dbReference type="InterPro" id="IPR036380">
    <property type="entry name" value="Isochorismatase-like_sf"/>
</dbReference>
<dbReference type="Gene3D" id="3.40.50.850">
    <property type="entry name" value="Isochorismatase-like"/>
    <property type="match status" value="1"/>
</dbReference>
<reference evidence="4 5" key="1">
    <citation type="submission" date="2013-05" db="EMBL/GenBank/DDBJ databases">
        <authorList>
            <person name="Strain E.A."/>
            <person name="Brown E."/>
            <person name="Allard M.W."/>
            <person name="Luo Y.L."/>
        </authorList>
    </citation>
    <scope>NUCLEOTIDE SEQUENCE [LARGE SCALE GENOMIC DNA]</scope>
    <source>
        <strain evidence="4 5">TS-15</strain>
    </source>
</reference>
<gene>
    <name evidence="4" type="ORF">PAALTS15_00175</name>
</gene>
<evidence type="ECO:0000259" key="3">
    <source>
        <dbReference type="Pfam" id="PF00857"/>
    </source>
</evidence>
<evidence type="ECO:0000313" key="4">
    <source>
        <dbReference type="EMBL" id="EPY09262.1"/>
    </source>
</evidence>
<sequence>MGKDKALLIIDVQMAMFDESDPVHDGERLIETLRRVIAEARAAGVPVIYVQHNEDEGTPLEPGQAGWEIHHAIKPEAHDIVIQKSKPDSFYGTTLKQDLDDRGIRELIIAGMQTDVCVDTTCRCGYSHGYKITLLSDAHRTWPSSGLTADQIIAHHNAVLRLFADVKESKYAFGSNLGSESVSSSE</sequence>
<dbReference type="AlphaFoldDB" id="S9SU07"/>
<dbReference type="PATRIC" id="fig|1117108.3.peg.36"/>
<evidence type="ECO:0000256" key="1">
    <source>
        <dbReference type="ARBA" id="ARBA00006336"/>
    </source>
</evidence>
<keyword evidence="2 4" id="KW-0378">Hydrolase</keyword>
<name>S9SU07_PAEAL</name>
<proteinExistence type="inferred from homology"/>
<feature type="domain" description="Isochorismatase-like" evidence="3">
    <location>
        <begin position="6"/>
        <end position="141"/>
    </location>
</feature>
<dbReference type="Proteomes" id="UP000015344">
    <property type="component" value="Unassembled WGS sequence"/>
</dbReference>
<dbReference type="eggNOG" id="COG1335">
    <property type="taxonomic scope" value="Bacteria"/>
</dbReference>
<dbReference type="Pfam" id="PF00857">
    <property type="entry name" value="Isochorismatase"/>
    <property type="match status" value="1"/>
</dbReference>
<dbReference type="PANTHER" id="PTHR43540:SF14">
    <property type="entry name" value="ISOCHORISMATASE"/>
    <property type="match status" value="1"/>
</dbReference>
<protein>
    <submittedName>
        <fullName evidence="4">Isochorismatase hydrolase</fullName>
    </submittedName>
</protein>
<dbReference type="PANTHER" id="PTHR43540">
    <property type="entry name" value="PEROXYUREIDOACRYLATE/UREIDOACRYLATE AMIDOHYDROLASE-RELATED"/>
    <property type="match status" value="1"/>
</dbReference>
<dbReference type="SUPFAM" id="SSF52499">
    <property type="entry name" value="Isochorismatase-like hydrolases"/>
    <property type="match status" value="1"/>
</dbReference>
<dbReference type="InterPro" id="IPR000868">
    <property type="entry name" value="Isochorismatase-like_dom"/>
</dbReference>
<dbReference type="CDD" id="cd01014">
    <property type="entry name" value="nicotinamidase_related"/>
    <property type="match status" value="1"/>
</dbReference>
<comment type="caution">
    <text evidence="4">The sequence shown here is derived from an EMBL/GenBank/DDBJ whole genome shotgun (WGS) entry which is preliminary data.</text>
</comment>
<evidence type="ECO:0000256" key="2">
    <source>
        <dbReference type="ARBA" id="ARBA00022801"/>
    </source>
</evidence>
<dbReference type="InterPro" id="IPR050272">
    <property type="entry name" value="Isochorismatase-like_hydrls"/>
</dbReference>
<dbReference type="EMBL" id="ATMT01000001">
    <property type="protein sequence ID" value="EPY09262.1"/>
    <property type="molecule type" value="Genomic_DNA"/>
</dbReference>